<dbReference type="NCBIfam" id="TIGR00350">
    <property type="entry name" value="lytR_cpsA_psr"/>
    <property type="match status" value="1"/>
</dbReference>
<dbReference type="Gene3D" id="3.40.630.190">
    <property type="entry name" value="LCP protein"/>
    <property type="match status" value="1"/>
</dbReference>
<evidence type="ECO:0000259" key="3">
    <source>
        <dbReference type="Pfam" id="PF13399"/>
    </source>
</evidence>
<evidence type="ECO:0000313" key="5">
    <source>
        <dbReference type="Proteomes" id="UP000033982"/>
    </source>
</evidence>
<dbReference type="PANTHER" id="PTHR33392:SF6">
    <property type="entry name" value="POLYISOPRENYL-TEICHOIC ACID--PEPTIDOGLYCAN TEICHOIC ACID TRANSFERASE TAGU"/>
    <property type="match status" value="1"/>
</dbReference>
<comment type="caution">
    <text evidence="4">The sequence shown here is derived from an EMBL/GenBank/DDBJ whole genome shotgun (WGS) entry which is preliminary data.</text>
</comment>
<dbReference type="InterPro" id="IPR050922">
    <property type="entry name" value="LytR/CpsA/Psr_CW_biosynth"/>
</dbReference>
<feature type="domain" description="Cell envelope-related transcriptional attenuator" evidence="2">
    <location>
        <begin position="41"/>
        <end position="199"/>
    </location>
</feature>
<dbReference type="Pfam" id="PF03816">
    <property type="entry name" value="LytR_cpsA_psr"/>
    <property type="match status" value="1"/>
</dbReference>
<dbReference type="Gene3D" id="3.30.70.2390">
    <property type="match status" value="1"/>
</dbReference>
<dbReference type="EMBL" id="LCQN01000004">
    <property type="protein sequence ID" value="KKW17403.1"/>
    <property type="molecule type" value="Genomic_DNA"/>
</dbReference>
<comment type="similarity">
    <text evidence="1">Belongs to the LytR/CpsA/Psr (LCP) family.</text>
</comment>
<name>A0A0G1WF41_9BACT</name>
<proteinExistence type="inferred from homology"/>
<reference evidence="4 5" key="1">
    <citation type="journal article" date="2015" name="Nature">
        <title>rRNA introns, odd ribosomes, and small enigmatic genomes across a large radiation of phyla.</title>
        <authorList>
            <person name="Brown C.T."/>
            <person name="Hug L.A."/>
            <person name="Thomas B.C."/>
            <person name="Sharon I."/>
            <person name="Castelle C.J."/>
            <person name="Singh A."/>
            <person name="Wilkins M.J."/>
            <person name="Williams K.H."/>
            <person name="Banfield J.F."/>
        </authorList>
    </citation>
    <scope>NUCLEOTIDE SEQUENCE [LARGE SCALE GENOMIC DNA]</scope>
</reference>
<dbReference type="InterPro" id="IPR004474">
    <property type="entry name" value="LytR_CpsA_psr"/>
</dbReference>
<dbReference type="Pfam" id="PF13399">
    <property type="entry name" value="LytR_C"/>
    <property type="match status" value="1"/>
</dbReference>
<sequence>MAHLKALTLAREKMLKGEETNRINILLLGMGGVGHEGATLTDTIIVLSLRPSDKKIGMLSIPRDLLVKTPSRGLGRVNSINAYAELEAPGTGAAAVAQTLSEIIDQPIHYYIRLDFKAFKEIIDTVGGIEVTVERAFYDPLYPDENYGYSPVSFQAGHAAMNGETSLKFARSRHGTNGEGSDFARSRRQQKILLALKERFLSFDVLLRPQRLKSILESLSSNIQTNVAFWEGVRLTKLLKNLDQNDVITRVIDDGPEGVLVARQYNGAFMLEPRNGDWSEVRRIATELINQNETIPSSAPKNAETTLLEIQNGTNIPGLAAKTKSELETIGFRIAEVGNAETRDVQNTLIYDLTSGRKNPALEKLKQKLNAQIADGRPTRLLSQRAVDFIVILGQNATP</sequence>
<protein>
    <submittedName>
        <fullName evidence="4">Cell envelope-related transcriptional attenuator</fullName>
    </submittedName>
</protein>
<evidence type="ECO:0000256" key="1">
    <source>
        <dbReference type="ARBA" id="ARBA00006068"/>
    </source>
</evidence>
<dbReference type="PANTHER" id="PTHR33392">
    <property type="entry name" value="POLYISOPRENYL-TEICHOIC ACID--PEPTIDOGLYCAN TEICHOIC ACID TRANSFERASE TAGU"/>
    <property type="match status" value="1"/>
</dbReference>
<accession>A0A0G1WF41</accession>
<dbReference type="AlphaFoldDB" id="A0A0G1WF41"/>
<gene>
    <name evidence="4" type="ORF">UY58_C0004G0027</name>
</gene>
<evidence type="ECO:0000259" key="2">
    <source>
        <dbReference type="Pfam" id="PF03816"/>
    </source>
</evidence>
<organism evidence="4 5">
    <name type="scientific">Candidatus Magasanikbacteria bacterium GW2011_GWA2_50_22</name>
    <dbReference type="NCBI Taxonomy" id="1619043"/>
    <lineage>
        <taxon>Bacteria</taxon>
        <taxon>Candidatus Magasanikiibacteriota</taxon>
    </lineage>
</organism>
<evidence type="ECO:0000313" key="4">
    <source>
        <dbReference type="EMBL" id="KKW17403.1"/>
    </source>
</evidence>
<dbReference type="InterPro" id="IPR027381">
    <property type="entry name" value="LytR/CpsA/Psr_C"/>
</dbReference>
<feature type="domain" description="LytR/CpsA/Psr regulator C-terminal" evidence="3">
    <location>
        <begin position="308"/>
        <end position="395"/>
    </location>
</feature>
<dbReference type="Proteomes" id="UP000033982">
    <property type="component" value="Unassembled WGS sequence"/>
</dbReference>